<dbReference type="InterPro" id="IPR013106">
    <property type="entry name" value="Ig_V-set"/>
</dbReference>
<name>A0A6P8TM89_GYMAC</name>
<accession>A0A6P8TM89</accession>
<proteinExistence type="predicted"/>
<dbReference type="InterPro" id="IPR007110">
    <property type="entry name" value="Ig-like_dom"/>
</dbReference>
<dbReference type="InterPro" id="IPR013783">
    <property type="entry name" value="Ig-like_fold"/>
</dbReference>
<dbReference type="PROSITE" id="PS50835">
    <property type="entry name" value="IG_LIKE"/>
    <property type="match status" value="1"/>
</dbReference>
<dbReference type="InParanoid" id="A0A6P8TM89"/>
<reference evidence="6" key="1">
    <citation type="submission" date="2025-08" db="UniProtKB">
        <authorList>
            <consortium name="RefSeq"/>
        </authorList>
    </citation>
    <scope>IDENTIFICATION</scope>
</reference>
<dbReference type="PANTHER" id="PTHR24100:SF151">
    <property type="entry name" value="ICOS LIGAND"/>
    <property type="match status" value="1"/>
</dbReference>
<protein>
    <submittedName>
        <fullName evidence="6">V-set domain-containing T-cell activation inhibitor 1-like</fullName>
    </submittedName>
</protein>
<evidence type="ECO:0000259" key="4">
    <source>
        <dbReference type="PROSITE" id="PS50835"/>
    </source>
</evidence>
<keyword evidence="2" id="KW-0472">Membrane</keyword>
<keyword evidence="3" id="KW-0393">Immunoglobulin domain</keyword>
<dbReference type="RefSeq" id="XP_034059055.1">
    <property type="nucleotide sequence ID" value="XM_034203164.1"/>
</dbReference>
<dbReference type="OrthoDB" id="9983389at2759"/>
<dbReference type="GeneID" id="117537794"/>
<organism evidence="5 6">
    <name type="scientific">Gymnodraco acuticeps</name>
    <name type="common">Antarctic dragonfish</name>
    <dbReference type="NCBI Taxonomy" id="8218"/>
    <lineage>
        <taxon>Eukaryota</taxon>
        <taxon>Metazoa</taxon>
        <taxon>Chordata</taxon>
        <taxon>Craniata</taxon>
        <taxon>Vertebrata</taxon>
        <taxon>Euteleostomi</taxon>
        <taxon>Actinopterygii</taxon>
        <taxon>Neopterygii</taxon>
        <taxon>Teleostei</taxon>
        <taxon>Neoteleostei</taxon>
        <taxon>Acanthomorphata</taxon>
        <taxon>Eupercaria</taxon>
        <taxon>Perciformes</taxon>
        <taxon>Notothenioidei</taxon>
        <taxon>Bathydraconidae</taxon>
        <taxon>Gymnodraco</taxon>
    </lineage>
</organism>
<dbReference type="AlphaFoldDB" id="A0A6P8TM89"/>
<dbReference type="SUPFAM" id="SSF48726">
    <property type="entry name" value="Immunoglobulin"/>
    <property type="match status" value="1"/>
</dbReference>
<evidence type="ECO:0000256" key="2">
    <source>
        <dbReference type="ARBA" id="ARBA00023136"/>
    </source>
</evidence>
<dbReference type="InterPro" id="IPR050504">
    <property type="entry name" value="IgSF_BTN/MOG"/>
</dbReference>
<sequence length="153" mass="17345">MLRAKPAEDVTLPCNSSRDAAITKLEWNRTELKHYVFYFSDNRQNENYQDPRYHGRVQLKDPKMKNGNASVLLKNVGIDDTGTYECWVITHSNNRRKRNERELVRSVNLIVSEGSEKHLKNGDANDEQPEGSGGHVVLGASLGLVFSSLVLYL</sequence>
<evidence type="ECO:0000256" key="1">
    <source>
        <dbReference type="ARBA" id="ARBA00004370"/>
    </source>
</evidence>
<keyword evidence="5" id="KW-1185">Reference proteome</keyword>
<dbReference type="Proteomes" id="UP000515161">
    <property type="component" value="Unplaced"/>
</dbReference>
<dbReference type="GO" id="GO:0009897">
    <property type="term" value="C:external side of plasma membrane"/>
    <property type="evidence" value="ECO:0007669"/>
    <property type="project" value="TreeGrafter"/>
</dbReference>
<evidence type="ECO:0000256" key="3">
    <source>
        <dbReference type="ARBA" id="ARBA00023319"/>
    </source>
</evidence>
<gene>
    <name evidence="6" type="primary">LOC117537794</name>
</gene>
<comment type="subcellular location">
    <subcellularLocation>
        <location evidence="1">Membrane</location>
    </subcellularLocation>
</comment>
<feature type="domain" description="Ig-like" evidence="4">
    <location>
        <begin position="1"/>
        <end position="104"/>
    </location>
</feature>
<evidence type="ECO:0000313" key="5">
    <source>
        <dbReference type="Proteomes" id="UP000515161"/>
    </source>
</evidence>
<dbReference type="Gene3D" id="2.60.40.10">
    <property type="entry name" value="Immunoglobulins"/>
    <property type="match status" value="1"/>
</dbReference>
<dbReference type="GO" id="GO:0050852">
    <property type="term" value="P:T cell receptor signaling pathway"/>
    <property type="evidence" value="ECO:0007669"/>
    <property type="project" value="TreeGrafter"/>
</dbReference>
<dbReference type="GO" id="GO:0005102">
    <property type="term" value="F:signaling receptor binding"/>
    <property type="evidence" value="ECO:0007669"/>
    <property type="project" value="TreeGrafter"/>
</dbReference>
<dbReference type="Pfam" id="PF07686">
    <property type="entry name" value="V-set"/>
    <property type="match status" value="1"/>
</dbReference>
<dbReference type="KEGG" id="gacu:117537794"/>
<dbReference type="PANTHER" id="PTHR24100">
    <property type="entry name" value="BUTYROPHILIN"/>
    <property type="match status" value="1"/>
</dbReference>
<dbReference type="GO" id="GO:0001817">
    <property type="term" value="P:regulation of cytokine production"/>
    <property type="evidence" value="ECO:0007669"/>
    <property type="project" value="TreeGrafter"/>
</dbReference>
<dbReference type="InterPro" id="IPR036179">
    <property type="entry name" value="Ig-like_dom_sf"/>
</dbReference>
<evidence type="ECO:0000313" key="6">
    <source>
        <dbReference type="RefSeq" id="XP_034059055.1"/>
    </source>
</evidence>